<dbReference type="AlphaFoldDB" id="A0A9X1S7Y0"/>
<evidence type="ECO:0000256" key="1">
    <source>
        <dbReference type="ARBA" id="ARBA00022801"/>
    </source>
</evidence>
<organism evidence="3 6">
    <name type="scientific">Arthrobacter zhangbolii</name>
    <dbReference type="NCBI Taxonomy" id="2886936"/>
    <lineage>
        <taxon>Bacteria</taxon>
        <taxon>Bacillati</taxon>
        <taxon>Actinomycetota</taxon>
        <taxon>Actinomycetes</taxon>
        <taxon>Micrococcales</taxon>
        <taxon>Micrococcaceae</taxon>
        <taxon>Arthrobacter</taxon>
    </lineage>
</organism>
<name>A0A9X1S7Y0_9MICC</name>
<evidence type="ECO:0000259" key="2">
    <source>
        <dbReference type="Pfam" id="PF20434"/>
    </source>
</evidence>
<dbReference type="PANTHER" id="PTHR48081">
    <property type="entry name" value="AB HYDROLASE SUPERFAMILY PROTEIN C4A8.06C"/>
    <property type="match status" value="1"/>
</dbReference>
<gene>
    <name evidence="3" type="ORF">LJ755_04425</name>
    <name evidence="4" type="ORF">MUK71_00285</name>
</gene>
<evidence type="ECO:0000313" key="3">
    <source>
        <dbReference type="EMBL" id="MCC3271975.1"/>
    </source>
</evidence>
<dbReference type="PANTHER" id="PTHR48081:SF33">
    <property type="entry name" value="KYNURENINE FORMAMIDASE"/>
    <property type="match status" value="1"/>
</dbReference>
<keyword evidence="5" id="KW-1185">Reference proteome</keyword>
<proteinExistence type="predicted"/>
<evidence type="ECO:0000313" key="4">
    <source>
        <dbReference type="EMBL" id="UON92141.1"/>
    </source>
</evidence>
<accession>A0A9X1S7Y0</accession>
<dbReference type="EMBL" id="CP094984">
    <property type="protein sequence ID" value="UON92141.1"/>
    <property type="molecule type" value="Genomic_DNA"/>
</dbReference>
<dbReference type="Proteomes" id="UP000829758">
    <property type="component" value="Chromosome"/>
</dbReference>
<dbReference type="Gene3D" id="3.40.50.1820">
    <property type="entry name" value="alpha/beta hydrolase"/>
    <property type="match status" value="1"/>
</dbReference>
<dbReference type="SUPFAM" id="SSF53474">
    <property type="entry name" value="alpha/beta-Hydrolases"/>
    <property type="match status" value="1"/>
</dbReference>
<reference evidence="3" key="1">
    <citation type="submission" date="2021-10" db="EMBL/GenBank/DDBJ databases">
        <title>Novel species in genus Arthrobacter.</title>
        <authorList>
            <person name="Liu Y."/>
        </authorList>
    </citation>
    <scope>NUCLEOTIDE SEQUENCE</scope>
    <source>
        <strain evidence="3">Zg-Y462</strain>
        <strain evidence="5">zg-Y462</strain>
    </source>
</reference>
<evidence type="ECO:0000313" key="5">
    <source>
        <dbReference type="Proteomes" id="UP000829758"/>
    </source>
</evidence>
<dbReference type="InterPro" id="IPR029058">
    <property type="entry name" value="AB_hydrolase_fold"/>
</dbReference>
<dbReference type="EMBL" id="JAJFZT010000002">
    <property type="protein sequence ID" value="MCC3271975.1"/>
    <property type="molecule type" value="Genomic_DNA"/>
</dbReference>
<protein>
    <submittedName>
        <fullName evidence="3">Alpha/beta hydrolase</fullName>
    </submittedName>
</protein>
<dbReference type="RefSeq" id="WP_227928100.1">
    <property type="nucleotide sequence ID" value="NZ_CP094984.1"/>
</dbReference>
<dbReference type="GO" id="GO:0016787">
    <property type="term" value="F:hydrolase activity"/>
    <property type="evidence" value="ECO:0007669"/>
    <property type="project" value="UniProtKB-KW"/>
</dbReference>
<feature type="domain" description="BD-FAE-like" evidence="2">
    <location>
        <begin position="20"/>
        <end position="203"/>
    </location>
</feature>
<dbReference type="InterPro" id="IPR049492">
    <property type="entry name" value="BD-FAE-like_dom"/>
</dbReference>
<keyword evidence="1 3" id="KW-0378">Hydrolase</keyword>
<dbReference type="Pfam" id="PF20434">
    <property type="entry name" value="BD-FAE"/>
    <property type="match status" value="1"/>
</dbReference>
<sequence length="252" mass="26101">MSAPPRRIAYGPGPEQYAELTLPSGGSPSRGTVVIIHGGYWRAPYTAELGSPLARDLADRGFACWNLEYRRAGNGGGWPVTFSDIRAGIDALADAAGSFDIDLSTITLLGHSAGGHLAVLAAAQAGSRVAVSGVVSQSGVLNLAEAHELGLSDGAVQNFLGCSPEEDPQRYREADPMFALPLHVPAWVLHGEDDTTVPFTQSAGWAEAAAAAGGRVHLRRIPGDHFAMITPGTPAWDAVVRAVGEAAGITGT</sequence>
<evidence type="ECO:0000313" key="6">
    <source>
        <dbReference type="Proteomes" id="UP001155145"/>
    </source>
</evidence>
<dbReference type="InterPro" id="IPR050300">
    <property type="entry name" value="GDXG_lipolytic_enzyme"/>
</dbReference>
<dbReference type="Proteomes" id="UP001155145">
    <property type="component" value="Unassembled WGS sequence"/>
</dbReference>